<keyword evidence="7" id="KW-1185">Reference proteome</keyword>
<keyword evidence="3 4" id="KW-0663">Pyridoxal phosphate</keyword>
<evidence type="ECO:0000256" key="3">
    <source>
        <dbReference type="ARBA" id="ARBA00022898"/>
    </source>
</evidence>
<comment type="cofactor">
    <cofactor evidence="1 5">
        <name>pyridoxal 5'-phosphate</name>
        <dbReference type="ChEBI" id="CHEBI:597326"/>
    </cofactor>
</comment>
<dbReference type="EMBL" id="FOTS01000043">
    <property type="protein sequence ID" value="SFM12622.1"/>
    <property type="molecule type" value="Genomic_DNA"/>
</dbReference>
<evidence type="ECO:0000256" key="4">
    <source>
        <dbReference type="PIRSR" id="PIRSR001434-2"/>
    </source>
</evidence>
<dbReference type="InterPro" id="IPR015424">
    <property type="entry name" value="PyrdxlP-dep_Trfase"/>
</dbReference>
<dbReference type="AlphaFoldDB" id="A0A1I4NAN2"/>
<organism evidence="6 7">
    <name type="scientific">Pelosinus propionicus DSM 13327</name>
    <dbReference type="NCBI Taxonomy" id="1123291"/>
    <lineage>
        <taxon>Bacteria</taxon>
        <taxon>Bacillati</taxon>
        <taxon>Bacillota</taxon>
        <taxon>Negativicutes</taxon>
        <taxon>Selenomonadales</taxon>
        <taxon>Sporomusaceae</taxon>
        <taxon>Pelosinus</taxon>
    </lineage>
</organism>
<evidence type="ECO:0000256" key="2">
    <source>
        <dbReference type="ARBA" id="ARBA00009077"/>
    </source>
</evidence>
<dbReference type="OrthoDB" id="9803887at2"/>
<dbReference type="GO" id="GO:0019343">
    <property type="term" value="P:cysteine biosynthetic process via cystathionine"/>
    <property type="evidence" value="ECO:0007669"/>
    <property type="project" value="TreeGrafter"/>
</dbReference>
<dbReference type="RefSeq" id="WP_090941329.1">
    <property type="nucleotide sequence ID" value="NZ_FOTS01000043.1"/>
</dbReference>
<dbReference type="Gene3D" id="3.40.640.10">
    <property type="entry name" value="Type I PLP-dependent aspartate aminotransferase-like (Major domain)"/>
    <property type="match status" value="1"/>
</dbReference>
<name>A0A1I4NAN2_9FIRM</name>
<evidence type="ECO:0000313" key="7">
    <source>
        <dbReference type="Proteomes" id="UP000199520"/>
    </source>
</evidence>
<dbReference type="PANTHER" id="PTHR11808">
    <property type="entry name" value="TRANS-SULFURATION ENZYME FAMILY MEMBER"/>
    <property type="match status" value="1"/>
</dbReference>
<protein>
    <submittedName>
        <fullName evidence="6">Cystathionine gamma-synthase</fullName>
    </submittedName>
</protein>
<dbReference type="Pfam" id="PF01053">
    <property type="entry name" value="Cys_Met_Meta_PP"/>
    <property type="match status" value="1"/>
</dbReference>
<evidence type="ECO:0000256" key="1">
    <source>
        <dbReference type="ARBA" id="ARBA00001933"/>
    </source>
</evidence>
<dbReference type="FunFam" id="3.40.640.10:FF:000009">
    <property type="entry name" value="Cystathionine gamma-synthase homolog"/>
    <property type="match status" value="1"/>
</dbReference>
<dbReference type="CDD" id="cd00614">
    <property type="entry name" value="CGS_like"/>
    <property type="match status" value="1"/>
</dbReference>
<dbReference type="PANTHER" id="PTHR11808:SF15">
    <property type="entry name" value="CYSTATHIONINE GAMMA-LYASE"/>
    <property type="match status" value="1"/>
</dbReference>
<dbReference type="InterPro" id="IPR015422">
    <property type="entry name" value="PyrdxlP-dep_Trfase_small"/>
</dbReference>
<dbReference type="PIRSF" id="PIRSF001434">
    <property type="entry name" value="CGS"/>
    <property type="match status" value="1"/>
</dbReference>
<evidence type="ECO:0000256" key="5">
    <source>
        <dbReference type="RuleBase" id="RU362118"/>
    </source>
</evidence>
<accession>A0A1I4NAN2</accession>
<sequence>MKIETKAIHLGHEIDQETGAIAPPIHLSTTFERDTDGSYPRGHVYSRLSNPNRDALEKCLCGLEGGEGAAAFSSGLAAILNVFQALLPGDHVVVSQDLYHGTTRILQDILVPWGLQVSYVDVNDFSQVRAVMKANTKIIYLETPSNPLLKITDISALSAIAHEAGALCVCDNTWPTPILQRPLELGADIVIHSTTKYFGGHSDVLGGAVISKIKDAFFDKIRMLQQIGGAVPAPFDCWLVLRGIQTLSCRMKNHSENAFGIAKFLQKHPGIQKVHYPGLVDHPGHDIVLRQMSQFGGMLSFQIRGNKEEALAFIGRLKIIKRATSLGGVESLIEHRASIEGPQSKTPDNLLRFSVGLENIEDLIADLNDALG</sequence>
<dbReference type="GO" id="GO:0019346">
    <property type="term" value="P:transsulfuration"/>
    <property type="evidence" value="ECO:0007669"/>
    <property type="project" value="InterPro"/>
</dbReference>
<dbReference type="InterPro" id="IPR015421">
    <property type="entry name" value="PyrdxlP-dep_Trfase_major"/>
</dbReference>
<dbReference type="Proteomes" id="UP000199520">
    <property type="component" value="Unassembled WGS sequence"/>
</dbReference>
<dbReference type="InterPro" id="IPR054542">
    <property type="entry name" value="Cys_met_metab_PP"/>
</dbReference>
<comment type="similarity">
    <text evidence="2 5">Belongs to the trans-sulfuration enzymes family.</text>
</comment>
<reference evidence="7" key="1">
    <citation type="submission" date="2016-10" db="EMBL/GenBank/DDBJ databases">
        <authorList>
            <person name="Varghese N."/>
            <person name="Submissions S."/>
        </authorList>
    </citation>
    <scope>NUCLEOTIDE SEQUENCE [LARGE SCALE GENOMIC DNA]</scope>
    <source>
        <strain evidence="7">DSM 13327</strain>
    </source>
</reference>
<gene>
    <name evidence="6" type="ORF">SAMN04490355_104333</name>
</gene>
<proteinExistence type="inferred from homology"/>
<evidence type="ECO:0000313" key="6">
    <source>
        <dbReference type="EMBL" id="SFM12622.1"/>
    </source>
</evidence>
<dbReference type="InterPro" id="IPR000277">
    <property type="entry name" value="Cys/Met-Metab_PyrdxlP-dep_enz"/>
</dbReference>
<dbReference type="GO" id="GO:0005737">
    <property type="term" value="C:cytoplasm"/>
    <property type="evidence" value="ECO:0007669"/>
    <property type="project" value="TreeGrafter"/>
</dbReference>
<dbReference type="PROSITE" id="PS00868">
    <property type="entry name" value="CYS_MET_METAB_PP"/>
    <property type="match status" value="1"/>
</dbReference>
<dbReference type="GO" id="GO:0030170">
    <property type="term" value="F:pyridoxal phosphate binding"/>
    <property type="evidence" value="ECO:0007669"/>
    <property type="project" value="InterPro"/>
</dbReference>
<feature type="modified residue" description="N6-(pyridoxal phosphate)lysine" evidence="4">
    <location>
        <position position="196"/>
    </location>
</feature>
<dbReference type="GO" id="GO:0004123">
    <property type="term" value="F:cystathionine gamma-lyase activity"/>
    <property type="evidence" value="ECO:0007669"/>
    <property type="project" value="TreeGrafter"/>
</dbReference>
<dbReference type="Gene3D" id="3.90.1150.10">
    <property type="entry name" value="Aspartate Aminotransferase, domain 1"/>
    <property type="match status" value="1"/>
</dbReference>
<dbReference type="SUPFAM" id="SSF53383">
    <property type="entry name" value="PLP-dependent transferases"/>
    <property type="match status" value="1"/>
</dbReference>
<dbReference type="STRING" id="1123291.SAMN04490355_104333"/>